<proteinExistence type="predicted"/>
<reference evidence="2" key="1">
    <citation type="submission" date="2014-12" db="EMBL/GenBank/DDBJ databases">
        <title>The draft genome of the Tatumella morbirosei type strain, LMG23360T isolated from pineapple rot.</title>
        <authorList>
            <person name="Smits T.H."/>
            <person name="Palmer M."/>
            <person name="Venter S.N."/>
            <person name="Duffy B."/>
            <person name="Steenkamp E.T."/>
            <person name="Chan W.Y."/>
            <person name="Coutinho T.A."/>
            <person name="Coetzee M.P."/>
            <person name="De Maayer P."/>
        </authorList>
    </citation>
    <scope>NUCLEOTIDE SEQUENCE [LARGE SCALE GENOMIC DNA]</scope>
    <source>
        <strain evidence="2">LMG 23360</strain>
    </source>
</reference>
<dbReference type="EMBL" id="JPKR02000003">
    <property type="protein sequence ID" value="KGD70672.1"/>
    <property type="molecule type" value="Genomic_DNA"/>
</dbReference>
<gene>
    <name evidence="2" type="ORF">HA49_19815</name>
</gene>
<dbReference type="AlphaFoldDB" id="A0A095T1T0"/>
<evidence type="ECO:0000313" key="3">
    <source>
        <dbReference type="Proteomes" id="UP000029577"/>
    </source>
</evidence>
<accession>A0A095T1T0</accession>
<keyword evidence="3" id="KW-1185">Reference proteome</keyword>
<feature type="region of interest" description="Disordered" evidence="1">
    <location>
        <begin position="1"/>
        <end position="24"/>
    </location>
</feature>
<evidence type="ECO:0000313" key="2">
    <source>
        <dbReference type="EMBL" id="KGD70672.1"/>
    </source>
</evidence>
<evidence type="ECO:0000256" key="1">
    <source>
        <dbReference type="SAM" id="MobiDB-lite"/>
    </source>
</evidence>
<comment type="caution">
    <text evidence="2">The sequence shown here is derived from an EMBL/GenBank/DDBJ whole genome shotgun (WGS) entry which is preliminary data.</text>
</comment>
<name>A0A095T1T0_9GAMM</name>
<protein>
    <submittedName>
        <fullName evidence="2">Uncharacterized protein</fullName>
    </submittedName>
</protein>
<organism evidence="2 3">
    <name type="scientific">Tatumella morbirosei</name>
    <dbReference type="NCBI Taxonomy" id="642227"/>
    <lineage>
        <taxon>Bacteria</taxon>
        <taxon>Pseudomonadati</taxon>
        <taxon>Pseudomonadota</taxon>
        <taxon>Gammaproteobacteria</taxon>
        <taxon>Enterobacterales</taxon>
        <taxon>Erwiniaceae</taxon>
        <taxon>Tatumella</taxon>
    </lineage>
</organism>
<feature type="compositionally biased region" description="Polar residues" evidence="1">
    <location>
        <begin position="1"/>
        <end position="13"/>
    </location>
</feature>
<sequence length="77" mass="8360">MASPLTGQAAETNHSFRKASPGSHIDSALVNLPKKYDIFRVPASAVIAVIPGIWNAAEALVLRNFLLLAIFWQNNSK</sequence>
<dbReference type="Proteomes" id="UP000029577">
    <property type="component" value="Unassembled WGS sequence"/>
</dbReference>